<name>A0A2N5VE51_9BASI</name>
<dbReference type="Proteomes" id="UP000235392">
    <property type="component" value="Unassembled WGS sequence"/>
</dbReference>
<reference evidence="2 3" key="1">
    <citation type="submission" date="2017-11" db="EMBL/GenBank/DDBJ databases">
        <title>De novo assembly and phasing of dikaryotic genomes from two isolates of Puccinia coronata f. sp. avenae, the causal agent of oat crown rust.</title>
        <authorList>
            <person name="Miller M.E."/>
            <person name="Zhang Y."/>
            <person name="Omidvar V."/>
            <person name="Sperschneider J."/>
            <person name="Schwessinger B."/>
            <person name="Raley C."/>
            <person name="Palmer J.M."/>
            <person name="Garnica D."/>
            <person name="Upadhyaya N."/>
            <person name="Rathjen J."/>
            <person name="Taylor J.M."/>
            <person name="Park R.F."/>
            <person name="Dodds P.N."/>
            <person name="Hirsch C.D."/>
            <person name="Kianian S.F."/>
            <person name="Figueroa M."/>
        </authorList>
    </citation>
    <scope>NUCLEOTIDE SEQUENCE [LARGE SCALE GENOMIC DNA]</scope>
    <source>
        <strain evidence="2">12SD80</strain>
    </source>
</reference>
<organism evidence="2 3">
    <name type="scientific">Puccinia coronata f. sp. avenae</name>
    <dbReference type="NCBI Taxonomy" id="200324"/>
    <lineage>
        <taxon>Eukaryota</taxon>
        <taxon>Fungi</taxon>
        <taxon>Dikarya</taxon>
        <taxon>Basidiomycota</taxon>
        <taxon>Pucciniomycotina</taxon>
        <taxon>Pucciniomycetes</taxon>
        <taxon>Pucciniales</taxon>
        <taxon>Pucciniaceae</taxon>
        <taxon>Puccinia</taxon>
    </lineage>
</organism>
<evidence type="ECO:0000313" key="3">
    <source>
        <dbReference type="Proteomes" id="UP000235392"/>
    </source>
</evidence>
<comment type="caution">
    <text evidence="2">The sequence shown here is derived from an EMBL/GenBank/DDBJ whole genome shotgun (WGS) entry which is preliminary data.</text>
</comment>
<evidence type="ECO:0000313" key="2">
    <source>
        <dbReference type="EMBL" id="PLW48260.1"/>
    </source>
</evidence>
<sequence length="76" mass="8243">MRSVSQGSGRFHNTRGYQPFWKPIDAKRTAPVVYSSSLTQSRRFGGPGEPRRAGGPSRSEPPPPSEASQGEGRFAP</sequence>
<accession>A0A2N5VE51</accession>
<protein>
    <submittedName>
        <fullName evidence="2">Uncharacterized protein</fullName>
    </submittedName>
</protein>
<feature type="compositionally biased region" description="Low complexity" evidence="1">
    <location>
        <begin position="66"/>
        <end position="76"/>
    </location>
</feature>
<dbReference type="AlphaFoldDB" id="A0A2N5VE51"/>
<evidence type="ECO:0000256" key="1">
    <source>
        <dbReference type="SAM" id="MobiDB-lite"/>
    </source>
</evidence>
<dbReference type="EMBL" id="PGCI01000025">
    <property type="protein sequence ID" value="PLW48260.1"/>
    <property type="molecule type" value="Genomic_DNA"/>
</dbReference>
<proteinExistence type="predicted"/>
<feature type="region of interest" description="Disordered" evidence="1">
    <location>
        <begin position="1"/>
        <end position="76"/>
    </location>
</feature>
<gene>
    <name evidence="2" type="ORF">PCASD_03275</name>
</gene>